<protein>
    <recommendedName>
        <fullName evidence="5">Beta-sarcoglycan</fullName>
    </recommendedName>
</protein>
<keyword evidence="11 16" id="KW-0472">Membrane</keyword>
<dbReference type="PANTHER" id="PTHR21142:SF2">
    <property type="entry name" value="BETA-SARCOGLYCAN"/>
    <property type="match status" value="1"/>
</dbReference>
<evidence type="ECO:0000256" key="7">
    <source>
        <dbReference type="ARBA" id="ARBA00022490"/>
    </source>
</evidence>
<dbReference type="EMBL" id="BPLR01010302">
    <property type="protein sequence ID" value="GIY38427.1"/>
    <property type="molecule type" value="Genomic_DNA"/>
</dbReference>
<keyword evidence="13" id="KW-0325">Glycoprotein</keyword>
<keyword evidence="14" id="KW-0206">Cytoskeleton</keyword>
<evidence type="ECO:0000313" key="18">
    <source>
        <dbReference type="Proteomes" id="UP001054945"/>
    </source>
</evidence>
<evidence type="ECO:0000256" key="9">
    <source>
        <dbReference type="ARBA" id="ARBA00022968"/>
    </source>
</evidence>
<name>A0AAV4T189_CAEEX</name>
<keyword evidence="7" id="KW-0963">Cytoplasm</keyword>
<evidence type="ECO:0000256" key="16">
    <source>
        <dbReference type="SAM" id="Phobius"/>
    </source>
</evidence>
<evidence type="ECO:0000256" key="2">
    <source>
        <dbReference type="ARBA" id="ARBA00004245"/>
    </source>
</evidence>
<evidence type="ECO:0000256" key="6">
    <source>
        <dbReference type="ARBA" id="ARBA00022475"/>
    </source>
</evidence>
<comment type="caution">
    <text evidence="17">The sequence shown here is derived from an EMBL/GenBank/DDBJ whole genome shotgun (WGS) entry which is preliminary data.</text>
</comment>
<evidence type="ECO:0000256" key="13">
    <source>
        <dbReference type="ARBA" id="ARBA00023180"/>
    </source>
</evidence>
<evidence type="ECO:0000256" key="10">
    <source>
        <dbReference type="ARBA" id="ARBA00022989"/>
    </source>
</evidence>
<proteinExistence type="inferred from homology"/>
<evidence type="ECO:0000256" key="11">
    <source>
        <dbReference type="ARBA" id="ARBA00023136"/>
    </source>
</evidence>
<dbReference type="GO" id="GO:0016012">
    <property type="term" value="C:sarcoglycan complex"/>
    <property type="evidence" value="ECO:0007669"/>
    <property type="project" value="InterPro"/>
</dbReference>
<keyword evidence="6" id="KW-1003">Cell membrane</keyword>
<dbReference type="GO" id="GO:0005856">
    <property type="term" value="C:cytoskeleton"/>
    <property type="evidence" value="ECO:0007669"/>
    <property type="project" value="UniProtKB-SubCell"/>
</dbReference>
<keyword evidence="9" id="KW-0735">Signal-anchor</keyword>
<comment type="similarity">
    <text evidence="4">Belongs to the sarcoglycan beta/delta/gamma/zeta family.</text>
</comment>
<keyword evidence="18" id="KW-1185">Reference proteome</keyword>
<evidence type="ECO:0000256" key="15">
    <source>
        <dbReference type="ARBA" id="ARBA00026041"/>
    </source>
</evidence>
<dbReference type="GO" id="GO:0007517">
    <property type="term" value="P:muscle organ development"/>
    <property type="evidence" value="ECO:0007669"/>
    <property type="project" value="InterPro"/>
</dbReference>
<feature type="transmembrane region" description="Helical" evidence="16">
    <location>
        <begin position="53"/>
        <end position="79"/>
    </location>
</feature>
<evidence type="ECO:0000256" key="14">
    <source>
        <dbReference type="ARBA" id="ARBA00023212"/>
    </source>
</evidence>
<comment type="subcellular location">
    <subcellularLocation>
        <location evidence="3">Cell membrane</location>
        <location evidence="3">Sarcolemma</location>
        <topology evidence="3">Single-pass type II membrane protein</topology>
    </subcellularLocation>
    <subcellularLocation>
        <location evidence="2">Cytoplasm</location>
        <location evidence="2">Cytoskeleton</location>
    </subcellularLocation>
</comment>
<dbReference type="Pfam" id="PF04790">
    <property type="entry name" value="Sarcoglycan_1"/>
    <property type="match status" value="2"/>
</dbReference>
<comment type="subunit">
    <text evidence="15">Cross-link to form 2 major subcomplexes: one consisting of SGCB, SGCD and SGCG and the other consisting of SGCB and SGCD. The association between SGCB and SGCG is particularly strong while SGCA is loosely associated with the other sarcoglycans.</text>
</comment>
<accession>A0AAV4T189</accession>
<keyword evidence="12" id="KW-1015">Disulfide bond</keyword>
<dbReference type="AlphaFoldDB" id="A0AAV4T189"/>
<evidence type="ECO:0000313" key="17">
    <source>
        <dbReference type="EMBL" id="GIY38427.1"/>
    </source>
</evidence>
<dbReference type="GO" id="GO:0042383">
    <property type="term" value="C:sarcolemma"/>
    <property type="evidence" value="ECO:0007669"/>
    <property type="project" value="UniProtKB-SubCell"/>
</dbReference>
<dbReference type="Proteomes" id="UP001054945">
    <property type="component" value="Unassembled WGS sequence"/>
</dbReference>
<evidence type="ECO:0000256" key="12">
    <source>
        <dbReference type="ARBA" id="ARBA00023157"/>
    </source>
</evidence>
<organism evidence="17 18">
    <name type="scientific">Caerostris extrusa</name>
    <name type="common">Bark spider</name>
    <name type="synonym">Caerostris bankana</name>
    <dbReference type="NCBI Taxonomy" id="172846"/>
    <lineage>
        <taxon>Eukaryota</taxon>
        <taxon>Metazoa</taxon>
        <taxon>Ecdysozoa</taxon>
        <taxon>Arthropoda</taxon>
        <taxon>Chelicerata</taxon>
        <taxon>Arachnida</taxon>
        <taxon>Araneae</taxon>
        <taxon>Araneomorphae</taxon>
        <taxon>Entelegynae</taxon>
        <taxon>Araneoidea</taxon>
        <taxon>Araneidae</taxon>
        <taxon>Caerostris</taxon>
    </lineage>
</organism>
<evidence type="ECO:0000256" key="8">
    <source>
        <dbReference type="ARBA" id="ARBA00022692"/>
    </source>
</evidence>
<keyword evidence="10 16" id="KW-1133">Transmembrane helix</keyword>
<dbReference type="PANTHER" id="PTHR21142">
    <property type="entry name" value="SARCOGLYCANS"/>
    <property type="match status" value="1"/>
</dbReference>
<evidence type="ECO:0000256" key="4">
    <source>
        <dbReference type="ARBA" id="ARBA00007574"/>
    </source>
</evidence>
<sequence>MAAGEGANSLSMREKALLKTQLNKQHVTIHAGYAPISEIYLHKTGLRGRKGMLFYSLVVLLFAIALINLAVIVVLLSVLRIGYGMESMEFITGGKLLRFLSHADMGTVIPDSGVIGGFIGSDLPIIGDNQPIIFRTTSGLNFGKYGPSMEIHHDHTVISGIDEFLLQSPTSGKNSQQKKNESLEISSPYQIMLKGNEGLNMAGKEIVWITGLDLYLKSVNQSIILDGADGVMVSAQKLPFAAETQDNAPRWFKLCVCMPSGRVFRIPVREHGYGCNDVRFPESINPCT</sequence>
<evidence type="ECO:0000256" key="1">
    <source>
        <dbReference type="ARBA" id="ARBA00002860"/>
    </source>
</evidence>
<evidence type="ECO:0000256" key="5">
    <source>
        <dbReference type="ARBA" id="ARBA00015329"/>
    </source>
</evidence>
<gene>
    <name evidence="17" type="primary">Sgcb</name>
    <name evidence="17" type="ORF">CEXT_660491</name>
</gene>
<keyword evidence="8 16" id="KW-0812">Transmembrane</keyword>
<comment type="function">
    <text evidence="1">Component of the sarcoglycan complex, a subcomplex of the dystrophin-glycoprotein complex which forms a link between the F-actin cytoskeleton and the extracellular matrix.</text>
</comment>
<evidence type="ECO:0000256" key="3">
    <source>
        <dbReference type="ARBA" id="ARBA00004274"/>
    </source>
</evidence>
<dbReference type="InterPro" id="IPR006875">
    <property type="entry name" value="Sarcoglycan"/>
</dbReference>
<dbReference type="InterPro" id="IPR027659">
    <property type="entry name" value="Sgcb"/>
</dbReference>
<reference evidence="17 18" key="1">
    <citation type="submission" date="2021-06" db="EMBL/GenBank/DDBJ databases">
        <title>Caerostris extrusa draft genome.</title>
        <authorList>
            <person name="Kono N."/>
            <person name="Arakawa K."/>
        </authorList>
    </citation>
    <scope>NUCLEOTIDE SEQUENCE [LARGE SCALE GENOMIC DNA]</scope>
</reference>